<feature type="region of interest" description="Disordered" evidence="11">
    <location>
        <begin position="262"/>
        <end position="285"/>
    </location>
</feature>
<keyword evidence="10" id="KW-0675">Receptor</keyword>
<dbReference type="GO" id="GO:0046923">
    <property type="term" value="F:ER retention sequence binding"/>
    <property type="evidence" value="ECO:0007669"/>
    <property type="project" value="InterPro"/>
</dbReference>
<dbReference type="InParanoid" id="A0A7M7G984"/>
<dbReference type="GO" id="GO:0016192">
    <property type="term" value="P:vesicle-mediated transport"/>
    <property type="evidence" value="ECO:0007669"/>
    <property type="project" value="UniProtKB-KW"/>
</dbReference>
<keyword evidence="3" id="KW-0813">Transport</keyword>
<keyword evidence="5" id="KW-0256">Endoplasmic reticulum</keyword>
<feature type="transmembrane region" description="Helical" evidence="12">
    <location>
        <begin position="99"/>
        <end position="117"/>
    </location>
</feature>
<evidence type="ECO:0000256" key="6">
    <source>
        <dbReference type="ARBA" id="ARBA00022892"/>
    </source>
</evidence>
<feature type="compositionally biased region" description="Polar residues" evidence="11">
    <location>
        <begin position="276"/>
        <end position="285"/>
    </location>
</feature>
<evidence type="ECO:0000256" key="1">
    <source>
        <dbReference type="ARBA" id="ARBA00004477"/>
    </source>
</evidence>
<dbReference type="GO" id="GO:0006621">
    <property type="term" value="P:protein retention in ER lumen"/>
    <property type="evidence" value="ECO:0007669"/>
    <property type="project" value="InterPro"/>
</dbReference>
<sequence>MMMALFGLFGLCALLGAKFMLLAKILWTKDCTGISGKTQVLYGIVFATRYLDIVTTYYTYPINVSLTRISFTVLTYCIVLSIFFFYSDSYQIKYDKFRIELLILPCIVLSLLANYGFDVVEVFWAFSVYLESVAILPQVYMVTRAKRVENIVYYYVSVLSVHKVFVIMEAIYRFYLNEHYDRISLAAGIVQLMFYCDFFLREVPLGDDLDKLETAQPQQQVPLTEADERRAAKEAEAARSAAANDELREVVLTPTALERDNERVAVVTPGDHREATATNEASVRT</sequence>
<dbReference type="Pfam" id="PF00810">
    <property type="entry name" value="ER_lumen_recept"/>
    <property type="match status" value="1"/>
</dbReference>
<organism evidence="13 14">
    <name type="scientific">Nasonia vitripennis</name>
    <name type="common">Parasitic wasp</name>
    <dbReference type="NCBI Taxonomy" id="7425"/>
    <lineage>
        <taxon>Eukaryota</taxon>
        <taxon>Metazoa</taxon>
        <taxon>Ecdysozoa</taxon>
        <taxon>Arthropoda</taxon>
        <taxon>Hexapoda</taxon>
        <taxon>Insecta</taxon>
        <taxon>Pterygota</taxon>
        <taxon>Neoptera</taxon>
        <taxon>Endopterygota</taxon>
        <taxon>Hymenoptera</taxon>
        <taxon>Apocrita</taxon>
        <taxon>Proctotrupomorpha</taxon>
        <taxon>Chalcidoidea</taxon>
        <taxon>Pteromalidae</taxon>
        <taxon>Pteromalinae</taxon>
        <taxon>Nasonia</taxon>
    </lineage>
</organism>
<dbReference type="OrthoDB" id="7694678at2759"/>
<feature type="transmembrane region" description="Helical" evidence="12">
    <location>
        <begin position="69"/>
        <end position="87"/>
    </location>
</feature>
<evidence type="ECO:0000313" key="14">
    <source>
        <dbReference type="Proteomes" id="UP000002358"/>
    </source>
</evidence>
<keyword evidence="8 12" id="KW-1133">Transmembrane helix</keyword>
<evidence type="ECO:0000256" key="4">
    <source>
        <dbReference type="ARBA" id="ARBA00022692"/>
    </source>
</evidence>
<dbReference type="GO" id="GO:0005789">
    <property type="term" value="C:endoplasmic reticulum membrane"/>
    <property type="evidence" value="ECO:0007669"/>
    <property type="project" value="UniProtKB-SubCell"/>
</dbReference>
<evidence type="ECO:0000256" key="9">
    <source>
        <dbReference type="ARBA" id="ARBA00023136"/>
    </source>
</evidence>
<dbReference type="GO" id="GO:0015031">
    <property type="term" value="P:protein transport"/>
    <property type="evidence" value="ECO:0007669"/>
    <property type="project" value="UniProtKB-KW"/>
</dbReference>
<comment type="subcellular location">
    <subcellularLocation>
        <location evidence="1">Endoplasmic reticulum membrane</location>
        <topology evidence="1">Multi-pass membrane protein</topology>
    </subcellularLocation>
</comment>
<evidence type="ECO:0000256" key="2">
    <source>
        <dbReference type="ARBA" id="ARBA00010120"/>
    </source>
</evidence>
<evidence type="ECO:0000256" key="3">
    <source>
        <dbReference type="ARBA" id="ARBA00022448"/>
    </source>
</evidence>
<evidence type="ECO:0008006" key="15">
    <source>
        <dbReference type="Google" id="ProtNLM"/>
    </source>
</evidence>
<protein>
    <recommendedName>
        <fullName evidence="15">ER lumen protein-retaining receptor</fullName>
    </recommendedName>
</protein>
<evidence type="ECO:0000256" key="5">
    <source>
        <dbReference type="ARBA" id="ARBA00022824"/>
    </source>
</evidence>
<dbReference type="EnsemblMetazoa" id="XM_001604295">
    <property type="protein sequence ID" value="XP_001604345"/>
    <property type="gene ID" value="LOC100120737"/>
</dbReference>
<feature type="transmembrane region" description="Helical" evidence="12">
    <location>
        <begin position="152"/>
        <end position="176"/>
    </location>
</feature>
<name>A0A7M7G984_NASVI</name>
<dbReference type="KEGG" id="nvi:100120737"/>
<gene>
    <name evidence="13" type="primary">100120737</name>
</gene>
<keyword evidence="14" id="KW-1185">Reference proteome</keyword>
<feature type="transmembrane region" description="Helical" evidence="12">
    <location>
        <begin position="123"/>
        <end position="140"/>
    </location>
</feature>
<dbReference type="PROSITE" id="PS00951">
    <property type="entry name" value="ER_LUMEN_RECEPTOR_1"/>
    <property type="match status" value="1"/>
</dbReference>
<dbReference type="AlphaFoldDB" id="A0A7M7G984"/>
<evidence type="ECO:0000256" key="11">
    <source>
        <dbReference type="SAM" id="MobiDB-lite"/>
    </source>
</evidence>
<evidence type="ECO:0000313" key="13">
    <source>
        <dbReference type="EnsemblMetazoa" id="XP_001604345"/>
    </source>
</evidence>
<dbReference type="PRINTS" id="PR00660">
    <property type="entry name" value="ERLUMENR"/>
</dbReference>
<dbReference type="InterPro" id="IPR000133">
    <property type="entry name" value="ER_ret_rcpt"/>
</dbReference>
<proteinExistence type="inferred from homology"/>
<dbReference type="SMR" id="A0A7M7G984"/>
<dbReference type="Proteomes" id="UP000002358">
    <property type="component" value="Chromosome 5"/>
</dbReference>
<evidence type="ECO:0000256" key="8">
    <source>
        <dbReference type="ARBA" id="ARBA00022989"/>
    </source>
</evidence>
<reference evidence="13" key="1">
    <citation type="submission" date="2021-01" db="UniProtKB">
        <authorList>
            <consortium name="EnsemblMetazoa"/>
        </authorList>
    </citation>
    <scope>IDENTIFICATION</scope>
</reference>
<keyword evidence="7" id="KW-0653">Protein transport</keyword>
<feature type="region of interest" description="Disordered" evidence="11">
    <location>
        <begin position="216"/>
        <end position="242"/>
    </location>
</feature>
<keyword evidence="9 12" id="KW-0472">Membrane</keyword>
<evidence type="ECO:0000256" key="7">
    <source>
        <dbReference type="ARBA" id="ARBA00022927"/>
    </source>
</evidence>
<keyword evidence="6" id="KW-0931">ER-Golgi transport</keyword>
<keyword evidence="4 12" id="KW-0812">Transmembrane</keyword>
<dbReference type="PANTHER" id="PTHR10585">
    <property type="entry name" value="ER LUMEN PROTEIN RETAINING RECEPTOR"/>
    <property type="match status" value="1"/>
</dbReference>
<comment type="similarity">
    <text evidence="2">Belongs to the ERD2 family.</text>
</comment>
<evidence type="ECO:0000256" key="10">
    <source>
        <dbReference type="ARBA" id="ARBA00023170"/>
    </source>
</evidence>
<evidence type="ECO:0000256" key="12">
    <source>
        <dbReference type="SAM" id="Phobius"/>
    </source>
</evidence>
<feature type="compositionally biased region" description="Basic and acidic residues" evidence="11">
    <location>
        <begin position="226"/>
        <end position="237"/>
    </location>
</feature>
<accession>A0A7M7G984</accession>